<dbReference type="AlphaFoldDB" id="A0A7W3N3A2"/>
<dbReference type="Proteomes" id="UP000539313">
    <property type="component" value="Unassembled WGS sequence"/>
</dbReference>
<protein>
    <submittedName>
        <fullName evidence="1">Uncharacterized protein</fullName>
    </submittedName>
</protein>
<gene>
    <name evidence="1" type="ORF">HNR21_005575</name>
</gene>
<comment type="caution">
    <text evidence="1">The sequence shown here is derived from an EMBL/GenBank/DDBJ whole genome shotgun (WGS) entry which is preliminary data.</text>
</comment>
<accession>A0A7W3N3A2</accession>
<dbReference type="EMBL" id="JACJII010000001">
    <property type="protein sequence ID" value="MBA9006693.1"/>
    <property type="molecule type" value="Genomic_DNA"/>
</dbReference>
<reference evidence="1 2" key="1">
    <citation type="submission" date="2020-08" db="EMBL/GenBank/DDBJ databases">
        <title>Sequencing the genomes of 1000 actinobacteria strains.</title>
        <authorList>
            <person name="Klenk H.-P."/>
        </authorList>
    </citation>
    <scope>NUCLEOTIDE SEQUENCE [LARGE SCALE GENOMIC DNA]</scope>
    <source>
        <strain evidence="1 2">DSM 45823</strain>
    </source>
</reference>
<evidence type="ECO:0000313" key="1">
    <source>
        <dbReference type="EMBL" id="MBA9006693.1"/>
    </source>
</evidence>
<keyword evidence="2" id="KW-1185">Reference proteome</keyword>
<dbReference type="RefSeq" id="WP_312881347.1">
    <property type="nucleotide sequence ID" value="NZ_JACJII010000001.1"/>
</dbReference>
<name>A0A7W3N3A2_9ACTN</name>
<evidence type="ECO:0000313" key="2">
    <source>
        <dbReference type="Proteomes" id="UP000539313"/>
    </source>
</evidence>
<proteinExistence type="predicted"/>
<organism evidence="1 2">
    <name type="scientific">Thermomonospora cellulosilytica</name>
    <dbReference type="NCBI Taxonomy" id="1411118"/>
    <lineage>
        <taxon>Bacteria</taxon>
        <taxon>Bacillati</taxon>
        <taxon>Actinomycetota</taxon>
        <taxon>Actinomycetes</taxon>
        <taxon>Streptosporangiales</taxon>
        <taxon>Thermomonosporaceae</taxon>
        <taxon>Thermomonospora</taxon>
    </lineage>
</organism>
<sequence>MLSMPWSWRLQKGDGETVTVPGVPEETFTTQADAESWLGLNWRELRDAGVEQVTLVEDGRTVYPMSLLDPE</sequence>